<protein>
    <submittedName>
        <fullName evidence="1">Uncharacterized protein</fullName>
    </submittedName>
</protein>
<sequence>MQRQLCHSTHRAPTWFPGQHSMPLKGNFTGLHGCHL</sequence>
<evidence type="ECO:0000313" key="1">
    <source>
        <dbReference type="EMBL" id="JAH64861.1"/>
    </source>
</evidence>
<reference evidence="1" key="1">
    <citation type="submission" date="2014-11" db="EMBL/GenBank/DDBJ databases">
        <authorList>
            <person name="Amaro Gonzalez C."/>
        </authorList>
    </citation>
    <scope>NUCLEOTIDE SEQUENCE</scope>
</reference>
<accession>A0A0E9UGL6</accession>
<dbReference type="EMBL" id="GBXM01043716">
    <property type="protein sequence ID" value="JAH64861.1"/>
    <property type="molecule type" value="Transcribed_RNA"/>
</dbReference>
<organism evidence="1">
    <name type="scientific">Anguilla anguilla</name>
    <name type="common">European freshwater eel</name>
    <name type="synonym">Muraena anguilla</name>
    <dbReference type="NCBI Taxonomy" id="7936"/>
    <lineage>
        <taxon>Eukaryota</taxon>
        <taxon>Metazoa</taxon>
        <taxon>Chordata</taxon>
        <taxon>Craniata</taxon>
        <taxon>Vertebrata</taxon>
        <taxon>Euteleostomi</taxon>
        <taxon>Actinopterygii</taxon>
        <taxon>Neopterygii</taxon>
        <taxon>Teleostei</taxon>
        <taxon>Anguilliformes</taxon>
        <taxon>Anguillidae</taxon>
        <taxon>Anguilla</taxon>
    </lineage>
</organism>
<dbReference type="AlphaFoldDB" id="A0A0E9UGL6"/>
<proteinExistence type="predicted"/>
<name>A0A0E9UGL6_ANGAN</name>
<reference evidence="1" key="2">
    <citation type="journal article" date="2015" name="Fish Shellfish Immunol.">
        <title>Early steps in the European eel (Anguilla anguilla)-Vibrio vulnificus interaction in the gills: Role of the RtxA13 toxin.</title>
        <authorList>
            <person name="Callol A."/>
            <person name="Pajuelo D."/>
            <person name="Ebbesson L."/>
            <person name="Teles M."/>
            <person name="MacKenzie S."/>
            <person name="Amaro C."/>
        </authorList>
    </citation>
    <scope>NUCLEOTIDE SEQUENCE</scope>
</reference>